<dbReference type="Gene3D" id="3.40.50.720">
    <property type="entry name" value="NAD(P)-binding Rossmann-like Domain"/>
    <property type="match status" value="1"/>
</dbReference>
<dbReference type="PANTHER" id="PTHR15020">
    <property type="entry name" value="FLAVIN REDUCTASE-RELATED"/>
    <property type="match status" value="1"/>
</dbReference>
<accession>A0A1B7LY31</accession>
<protein>
    <submittedName>
        <fullName evidence="2">NAD-dependent dehydratase</fullName>
    </submittedName>
</protein>
<dbReference type="AlphaFoldDB" id="A0A1B7LY31"/>
<dbReference type="Proteomes" id="UP000078292">
    <property type="component" value="Unassembled WGS sequence"/>
</dbReference>
<dbReference type="RefSeq" id="WP_043057465.1">
    <property type="nucleotide sequence ID" value="NZ_LXEY01000020.1"/>
</dbReference>
<dbReference type="InterPro" id="IPR036291">
    <property type="entry name" value="NAD(P)-bd_dom_sf"/>
</dbReference>
<evidence type="ECO:0000313" key="3">
    <source>
        <dbReference type="Proteomes" id="UP000078292"/>
    </source>
</evidence>
<organism evidence="2 3">
    <name type="scientific">Enteractinococcus helveticum</name>
    <dbReference type="NCBI Taxonomy" id="1837282"/>
    <lineage>
        <taxon>Bacteria</taxon>
        <taxon>Bacillati</taxon>
        <taxon>Actinomycetota</taxon>
        <taxon>Actinomycetes</taxon>
        <taxon>Micrococcales</taxon>
        <taxon>Micrococcaceae</taxon>
    </lineage>
</organism>
<proteinExistence type="predicted"/>
<evidence type="ECO:0000313" key="2">
    <source>
        <dbReference type="EMBL" id="OAV60188.1"/>
    </source>
</evidence>
<dbReference type="STRING" id="1837282.A6F49_12415"/>
<dbReference type="InterPro" id="IPR016040">
    <property type="entry name" value="NAD(P)-bd_dom"/>
</dbReference>
<evidence type="ECO:0000259" key="1">
    <source>
        <dbReference type="Pfam" id="PF13460"/>
    </source>
</evidence>
<dbReference type="Pfam" id="PF13460">
    <property type="entry name" value="NAD_binding_10"/>
    <property type="match status" value="1"/>
</dbReference>
<keyword evidence="3" id="KW-1185">Reference proteome</keyword>
<reference evidence="2 3" key="1">
    <citation type="submission" date="2016-04" db="EMBL/GenBank/DDBJ databases">
        <title>First whole genome shotgun sequence of the bacterium Enteractinococcus sp. strain UASWS1574.</title>
        <authorList>
            <person name="Crovadore J."/>
            <person name="Chablais R."/>
            <person name="Lefort F."/>
        </authorList>
    </citation>
    <scope>NUCLEOTIDE SEQUENCE [LARGE SCALE GENOMIC DNA]</scope>
    <source>
        <strain evidence="2 3">UASWS1574</strain>
    </source>
</reference>
<dbReference type="SUPFAM" id="SSF51735">
    <property type="entry name" value="NAD(P)-binding Rossmann-fold domains"/>
    <property type="match status" value="1"/>
</dbReference>
<dbReference type="EMBL" id="LXEY01000020">
    <property type="protein sequence ID" value="OAV60188.1"/>
    <property type="molecule type" value="Genomic_DNA"/>
</dbReference>
<name>A0A1B7LY31_9MICC</name>
<dbReference type="CDD" id="cd05243">
    <property type="entry name" value="SDR_a5"/>
    <property type="match status" value="1"/>
</dbReference>
<dbReference type="OrthoDB" id="4248066at2"/>
<gene>
    <name evidence="2" type="ORF">A6F49_12415</name>
</gene>
<feature type="domain" description="NAD(P)-binding" evidence="1">
    <location>
        <begin position="8"/>
        <end position="199"/>
    </location>
</feature>
<sequence>MADYILLGGHGKVAMRATPRLVEEGHTVTAVIRKEEQTQEVEATGAKALLLDIEKATVNDFADAFRGKDGVIWAAGAGGGNPQRTYAVDRDAAQRSIDAAVQAGVGRYVMVSYAGAGSDHGVSEDSSFFPYAESKSAADAYLRESDLKYTILGPGLLTLEDPTFKISLAPETGSAQSADGGRDTSRSNVAEAIVVALDEDATIGQTIDFYDGDTDIRELFRSL</sequence>
<dbReference type="PANTHER" id="PTHR15020:SF50">
    <property type="entry name" value="UPF0659 PROTEIN YMR090W"/>
    <property type="match status" value="1"/>
</dbReference>
<comment type="caution">
    <text evidence="2">The sequence shown here is derived from an EMBL/GenBank/DDBJ whole genome shotgun (WGS) entry which is preliminary data.</text>
</comment>